<dbReference type="SUPFAM" id="SSF52218">
    <property type="entry name" value="Flavoproteins"/>
    <property type="match status" value="1"/>
</dbReference>
<dbReference type="PRINTS" id="PR00371">
    <property type="entry name" value="FPNCR"/>
</dbReference>
<protein>
    <recommendedName>
        <fullName evidence="12">Methionine synthase reductase</fullName>
        <ecNumber evidence="11">1.16.1.8</ecNumber>
    </recommendedName>
</protein>
<dbReference type="InterPro" id="IPR017927">
    <property type="entry name" value="FAD-bd_FR_type"/>
</dbReference>
<gene>
    <name evidence="15" type="primary">MTRR</name>
    <name evidence="15" type="synonym">LOC109899196</name>
</gene>
<dbReference type="Pfam" id="PF00258">
    <property type="entry name" value="Flavodoxin_1"/>
    <property type="match status" value="1"/>
</dbReference>
<accession>A0A8C7CIU7</accession>
<dbReference type="InterPro" id="IPR008254">
    <property type="entry name" value="Flavodoxin/NO_synth"/>
</dbReference>
<dbReference type="InterPro" id="IPR001094">
    <property type="entry name" value="Flavdoxin-like"/>
</dbReference>
<dbReference type="GO" id="GO:0005829">
    <property type="term" value="C:cytosol"/>
    <property type="evidence" value="ECO:0007669"/>
    <property type="project" value="TreeGrafter"/>
</dbReference>
<dbReference type="CDD" id="cd06203">
    <property type="entry name" value="methionine_synthase_red"/>
    <property type="match status" value="1"/>
</dbReference>
<evidence type="ECO:0000256" key="10">
    <source>
        <dbReference type="ARBA" id="ARBA00023167"/>
    </source>
</evidence>
<dbReference type="InterPro" id="IPR003097">
    <property type="entry name" value="CysJ-like_FAD-binding"/>
</dbReference>
<dbReference type="FunFam" id="3.40.50.360:FF:000059">
    <property type="entry name" value="5-methyltetrahydrofolate-homocysteine methyltransferase reductase"/>
    <property type="match status" value="1"/>
</dbReference>
<proteinExistence type="predicted"/>
<dbReference type="InterPro" id="IPR023173">
    <property type="entry name" value="NADPH_Cyt_P450_Rdtase_alpha"/>
</dbReference>
<dbReference type="InterPro" id="IPR001433">
    <property type="entry name" value="OxRdtase_FAD/NAD-bd"/>
</dbReference>
<evidence type="ECO:0000256" key="3">
    <source>
        <dbReference type="ARBA" id="ARBA00022605"/>
    </source>
</evidence>
<evidence type="ECO:0000256" key="8">
    <source>
        <dbReference type="ARBA" id="ARBA00022857"/>
    </source>
</evidence>
<evidence type="ECO:0000256" key="6">
    <source>
        <dbReference type="ARBA" id="ARBA00022691"/>
    </source>
</evidence>
<keyword evidence="7" id="KW-0274">FAD</keyword>
<keyword evidence="10" id="KW-0486">Methionine biosynthesis</keyword>
<dbReference type="PROSITE" id="PS50902">
    <property type="entry name" value="FLAVODOXIN_LIKE"/>
    <property type="match status" value="1"/>
</dbReference>
<dbReference type="PRINTS" id="PR00369">
    <property type="entry name" value="FLAVODOXIN"/>
</dbReference>
<dbReference type="Gene3D" id="3.40.50.80">
    <property type="entry name" value="Nucleotide-binding domain of ferredoxin-NADP reductase (FNR) module"/>
    <property type="match status" value="1"/>
</dbReference>
<evidence type="ECO:0000259" key="13">
    <source>
        <dbReference type="PROSITE" id="PS50902"/>
    </source>
</evidence>
<dbReference type="GO" id="GO:0050667">
    <property type="term" value="P:homocysteine metabolic process"/>
    <property type="evidence" value="ECO:0007669"/>
    <property type="project" value="TreeGrafter"/>
</dbReference>
<dbReference type="AlphaFoldDB" id="A0A8C7CIU7"/>
<dbReference type="InterPro" id="IPR029039">
    <property type="entry name" value="Flavoprotein-like_sf"/>
</dbReference>
<dbReference type="GO" id="GO:0050660">
    <property type="term" value="F:flavin adenine dinucleotide binding"/>
    <property type="evidence" value="ECO:0007669"/>
    <property type="project" value="TreeGrafter"/>
</dbReference>
<feature type="domain" description="Flavodoxin-like" evidence="13">
    <location>
        <begin position="9"/>
        <end position="163"/>
    </location>
</feature>
<dbReference type="GO" id="GO:0030586">
    <property type="term" value="F:[methionine synthase] reductase (NADPH) activity"/>
    <property type="evidence" value="ECO:0007669"/>
    <property type="project" value="UniProtKB-EC"/>
</dbReference>
<sequence length="670" mass="74190">MPCELKPRFLVLYGSQKGQAQSIAEGIADEAEERGLFADICCLSEGHKVKLSKTKYSPVVFVVSTTGDGDPPDTAQKFVKRIKKKTLPRDLYAHLCYAFLALGDTNYADFCKCGKTIDSRLLDLGAKRFYATGHADDGVGLELVVSSNETPESSATDIKLHLLTTDNTGTALKLDSVVSERKSVLTTQSGQTGAPPAVVEASLTRSLPPLSELALNIPALPPPYLDVMLQEATIEEEINAPVSKETLHEVPISRAVQLTRDDSVKTALLIEMDISSHPMAYQPGDSLDVLCPNRASEVGELLRRLGLEDQKSNRIQLSLQKETMKKTAQIPSYIPENSTLHYLLTWSLEIRTVPKKAFLRSLVECTGDSGEKRRLQELCSKQGSADYNLYVRDHNLGLLDLLTAFPACQPPLSLLIEHLPKLQPRPYSAASSSLRHPGRLHFVFNIIEFPACAGRPVGRRGLCTGWLSDLVDPILVHPGKAQSSSTPALPKVSRGNCSFRLPSDLSKPFIMIGPGTGVAPFIGFLQQREKEREENPEAEFSETWLFFGCRHRDRDFLFREELQGFVASGTLTHLKVSFSRDTPEGTETQTETGPRYVQHNLLSHAKDIVNLLLKENGYLYVCGDAKNMAKDVNDTLIEMVSAELQLDKLDAMKRLAGLREEKRYLQDIWS</sequence>
<evidence type="ECO:0000313" key="15">
    <source>
        <dbReference type="Ensembl" id="ENSOKIP00005004996.1"/>
    </source>
</evidence>
<evidence type="ECO:0000256" key="2">
    <source>
        <dbReference type="ARBA" id="ARBA00001974"/>
    </source>
</evidence>
<keyword evidence="16" id="KW-1185">Reference proteome</keyword>
<dbReference type="Ensembl" id="ENSOKIT00005005327.1">
    <property type="protein sequence ID" value="ENSOKIP00005004996.1"/>
    <property type="gene ID" value="ENSOKIG00005002199.1"/>
</dbReference>
<evidence type="ECO:0000256" key="11">
    <source>
        <dbReference type="ARBA" id="ARBA00039088"/>
    </source>
</evidence>
<dbReference type="Pfam" id="PF00175">
    <property type="entry name" value="NAD_binding_1"/>
    <property type="match status" value="1"/>
</dbReference>
<organism evidence="15 16">
    <name type="scientific">Oncorhynchus kisutch</name>
    <name type="common">Coho salmon</name>
    <name type="synonym">Salmo kisutch</name>
    <dbReference type="NCBI Taxonomy" id="8019"/>
    <lineage>
        <taxon>Eukaryota</taxon>
        <taxon>Metazoa</taxon>
        <taxon>Chordata</taxon>
        <taxon>Craniata</taxon>
        <taxon>Vertebrata</taxon>
        <taxon>Euteleostomi</taxon>
        <taxon>Actinopterygii</taxon>
        <taxon>Neopterygii</taxon>
        <taxon>Teleostei</taxon>
        <taxon>Protacanthopterygii</taxon>
        <taxon>Salmoniformes</taxon>
        <taxon>Salmonidae</taxon>
        <taxon>Salmoninae</taxon>
        <taxon>Oncorhynchus</taxon>
    </lineage>
</organism>
<dbReference type="InterPro" id="IPR001709">
    <property type="entry name" value="Flavoprot_Pyr_Nucl_cyt_Rdtase"/>
</dbReference>
<evidence type="ECO:0000256" key="5">
    <source>
        <dbReference type="ARBA" id="ARBA00022643"/>
    </source>
</evidence>
<dbReference type="InterPro" id="IPR017938">
    <property type="entry name" value="Riboflavin_synthase-like_b-brl"/>
</dbReference>
<dbReference type="GeneTree" id="ENSGT00940000155822"/>
<dbReference type="EC" id="1.16.1.8" evidence="11"/>
<keyword evidence="5" id="KW-0288">FMN</keyword>
<comment type="cofactor">
    <cofactor evidence="1">
        <name>FMN</name>
        <dbReference type="ChEBI" id="CHEBI:58210"/>
    </cofactor>
</comment>
<reference evidence="15" key="2">
    <citation type="submission" date="2025-09" db="UniProtKB">
        <authorList>
            <consortium name="Ensembl"/>
        </authorList>
    </citation>
    <scope>IDENTIFICATION</scope>
</reference>
<keyword evidence="9" id="KW-0560">Oxidoreductase</keyword>
<dbReference type="Proteomes" id="UP000694557">
    <property type="component" value="Unassembled WGS sequence"/>
</dbReference>
<dbReference type="SUPFAM" id="SSF52343">
    <property type="entry name" value="Ferredoxin reductase-like, C-terminal NADP-linked domain"/>
    <property type="match status" value="1"/>
</dbReference>
<feature type="domain" description="FAD-binding FR-type" evidence="14">
    <location>
        <begin position="245"/>
        <end position="502"/>
    </location>
</feature>
<keyword evidence="6" id="KW-0949">S-adenosyl-L-methionine</keyword>
<dbReference type="Gene3D" id="3.40.50.360">
    <property type="match status" value="1"/>
</dbReference>
<reference evidence="15" key="1">
    <citation type="submission" date="2025-08" db="UniProtKB">
        <authorList>
            <consortium name="Ensembl"/>
        </authorList>
    </citation>
    <scope>IDENTIFICATION</scope>
</reference>
<dbReference type="GO" id="GO:0010181">
    <property type="term" value="F:FMN binding"/>
    <property type="evidence" value="ECO:0007669"/>
    <property type="project" value="InterPro"/>
</dbReference>
<name>A0A8C7CIU7_ONCKI</name>
<evidence type="ECO:0000259" key="14">
    <source>
        <dbReference type="PROSITE" id="PS51384"/>
    </source>
</evidence>
<dbReference type="PANTHER" id="PTHR19384:SF84">
    <property type="entry name" value="METHIONINE SYNTHASE REDUCTASE"/>
    <property type="match status" value="1"/>
</dbReference>
<keyword evidence="4" id="KW-0285">Flavoprotein</keyword>
<keyword evidence="8" id="KW-0521">NADP</keyword>
<dbReference type="GO" id="GO:0009086">
    <property type="term" value="P:methionine biosynthetic process"/>
    <property type="evidence" value="ECO:0007669"/>
    <property type="project" value="UniProtKB-KW"/>
</dbReference>
<dbReference type="PROSITE" id="PS51384">
    <property type="entry name" value="FAD_FR"/>
    <property type="match status" value="1"/>
</dbReference>
<evidence type="ECO:0000256" key="1">
    <source>
        <dbReference type="ARBA" id="ARBA00001917"/>
    </source>
</evidence>
<evidence type="ECO:0000256" key="9">
    <source>
        <dbReference type="ARBA" id="ARBA00023002"/>
    </source>
</evidence>
<evidence type="ECO:0000256" key="7">
    <source>
        <dbReference type="ARBA" id="ARBA00022827"/>
    </source>
</evidence>
<evidence type="ECO:0000256" key="4">
    <source>
        <dbReference type="ARBA" id="ARBA00022630"/>
    </source>
</evidence>
<dbReference type="SUPFAM" id="SSF63380">
    <property type="entry name" value="Riboflavin synthase domain-like"/>
    <property type="match status" value="1"/>
</dbReference>
<keyword evidence="3" id="KW-0028">Amino-acid biosynthesis</keyword>
<dbReference type="PANTHER" id="PTHR19384">
    <property type="entry name" value="NITRIC OXIDE SYNTHASE-RELATED"/>
    <property type="match status" value="1"/>
</dbReference>
<dbReference type="FunFam" id="3.40.50.80:FF:000018">
    <property type="entry name" value="NADPH--cytochrome P450 reductase"/>
    <property type="match status" value="1"/>
</dbReference>
<dbReference type="Gene3D" id="1.20.990.10">
    <property type="entry name" value="NADPH-cytochrome p450 Reductase, Chain A, domain 3"/>
    <property type="match status" value="1"/>
</dbReference>
<evidence type="ECO:0000256" key="12">
    <source>
        <dbReference type="ARBA" id="ARBA00040659"/>
    </source>
</evidence>
<dbReference type="Pfam" id="PF00667">
    <property type="entry name" value="FAD_binding_1"/>
    <property type="match status" value="1"/>
</dbReference>
<evidence type="ECO:0000313" key="16">
    <source>
        <dbReference type="Proteomes" id="UP000694557"/>
    </source>
</evidence>
<dbReference type="InterPro" id="IPR039261">
    <property type="entry name" value="FNR_nucleotide-bd"/>
</dbReference>
<comment type="cofactor">
    <cofactor evidence="2">
        <name>FAD</name>
        <dbReference type="ChEBI" id="CHEBI:57692"/>
    </cofactor>
</comment>
<dbReference type="Gene3D" id="2.40.30.10">
    <property type="entry name" value="Translation factors"/>
    <property type="match status" value="1"/>
</dbReference>
<dbReference type="FunFam" id="1.20.990.10:FF:000007">
    <property type="entry name" value="Methionine synthase reductase"/>
    <property type="match status" value="1"/>
</dbReference>